<keyword evidence="1" id="KW-0472">Membrane</keyword>
<dbReference type="RefSeq" id="WP_176273180.1">
    <property type="nucleotide sequence ID" value="NZ_JABWTA010000001.1"/>
</dbReference>
<dbReference type="InterPro" id="IPR054839">
    <property type="entry name" value="puhB_PGC"/>
</dbReference>
<accession>A0A850HD06</accession>
<keyword evidence="1" id="KW-0812">Transmembrane</keyword>
<dbReference type="InterPro" id="IPR005182">
    <property type="entry name" value="YdbS-like_PH"/>
</dbReference>
<evidence type="ECO:0000256" key="1">
    <source>
        <dbReference type="SAM" id="Phobius"/>
    </source>
</evidence>
<evidence type="ECO:0000259" key="2">
    <source>
        <dbReference type="Pfam" id="PF03703"/>
    </source>
</evidence>
<reference evidence="3 4" key="1">
    <citation type="submission" date="2020-06" db="EMBL/GenBank/DDBJ databases">
        <title>Altererythrobacter lutimaris sp. nov., a marine bacterium isolated from a tidal flat.</title>
        <authorList>
            <person name="Kim D."/>
            <person name="Yoo Y."/>
            <person name="Kim J.-J."/>
        </authorList>
    </citation>
    <scope>NUCLEOTIDE SEQUENCE [LARGE SCALE GENOMIC DNA]</scope>
    <source>
        <strain evidence="3 4">JGD-16</strain>
    </source>
</reference>
<dbReference type="AlphaFoldDB" id="A0A850HD06"/>
<dbReference type="EMBL" id="JABWTA010000001">
    <property type="protein sequence ID" value="NVE94961.1"/>
    <property type="molecule type" value="Genomic_DNA"/>
</dbReference>
<comment type="caution">
    <text evidence="3">The sequence shown here is derived from an EMBL/GenBank/DDBJ whole genome shotgun (WGS) entry which is preliminary data.</text>
</comment>
<name>A0A850HD06_9SPHN</name>
<evidence type="ECO:0000313" key="3">
    <source>
        <dbReference type="EMBL" id="NVE94961.1"/>
    </source>
</evidence>
<proteinExistence type="predicted"/>
<evidence type="ECO:0000313" key="4">
    <source>
        <dbReference type="Proteomes" id="UP000546031"/>
    </source>
</evidence>
<dbReference type="Pfam" id="PF03703">
    <property type="entry name" value="bPH_2"/>
    <property type="match status" value="1"/>
</dbReference>
<gene>
    <name evidence="3" type="ORF">HUO12_08640</name>
</gene>
<feature type="transmembrane region" description="Helical" evidence="1">
    <location>
        <begin position="62"/>
        <end position="85"/>
    </location>
</feature>
<protein>
    <submittedName>
        <fullName evidence="3">PH domain-containing protein</fullName>
    </submittedName>
</protein>
<sequence>MMEYDFEPIRGLPEDLPEGEHVVWQGSPDWRVFARSALYTRWVAGYFVLLAAFAFASGGLGGAIATGLAGLVVLALLAGFAVLVAKTTVYTITNKRIVFRIGIALNKCINLPLKVIGAADLRPHGSGFGDIAVSLTTAHRLGYAVFWPHVRPFHFREPQPMLRALPEVEKVARMLAESCAAIAPHQAGEVLKDASEHVTNDRLTGAPA</sequence>
<dbReference type="NCBIfam" id="NF040894">
    <property type="entry name" value="puhB_PGC"/>
    <property type="match status" value="1"/>
</dbReference>
<organism evidence="3 4">
    <name type="scientific">Altererythrobacter lutimaris</name>
    <dbReference type="NCBI Taxonomy" id="2743979"/>
    <lineage>
        <taxon>Bacteria</taxon>
        <taxon>Pseudomonadati</taxon>
        <taxon>Pseudomonadota</taxon>
        <taxon>Alphaproteobacteria</taxon>
        <taxon>Sphingomonadales</taxon>
        <taxon>Erythrobacteraceae</taxon>
        <taxon>Altererythrobacter</taxon>
    </lineage>
</organism>
<feature type="domain" description="YdbS-like PH" evidence="2">
    <location>
        <begin position="86"/>
        <end position="173"/>
    </location>
</feature>
<dbReference type="Proteomes" id="UP000546031">
    <property type="component" value="Unassembled WGS sequence"/>
</dbReference>
<feature type="transmembrane region" description="Helical" evidence="1">
    <location>
        <begin position="38"/>
        <end position="56"/>
    </location>
</feature>
<keyword evidence="1" id="KW-1133">Transmembrane helix</keyword>
<keyword evidence="4" id="KW-1185">Reference proteome</keyword>